<keyword evidence="1" id="KW-0812">Transmembrane</keyword>
<dbReference type="KEGG" id="ril:CRIB_1879"/>
<accession>A0A1V1I2N8</accession>
<keyword evidence="3" id="KW-1185">Reference proteome</keyword>
<dbReference type="AlphaFoldDB" id="A0A1V1I2N8"/>
<dbReference type="EMBL" id="LN555523">
    <property type="protein sequence ID" value="CED94485.1"/>
    <property type="molecule type" value="Genomic_DNA"/>
</dbReference>
<protein>
    <submittedName>
        <fullName evidence="2">Uncharacterized protein</fullName>
    </submittedName>
</protein>
<evidence type="ECO:0000256" key="1">
    <source>
        <dbReference type="SAM" id="Phobius"/>
    </source>
</evidence>
<evidence type="ECO:0000313" key="2">
    <source>
        <dbReference type="EMBL" id="CED94485.1"/>
    </source>
</evidence>
<keyword evidence="1" id="KW-1133">Transmembrane helix</keyword>
<dbReference type="RefSeq" id="WP_180701995.1">
    <property type="nucleotide sequence ID" value="NZ_CAJUCR010000004.1"/>
</dbReference>
<gene>
    <name evidence="2" type="ORF">CRIB_1879</name>
</gene>
<organism evidence="2 3">
    <name type="scientific">Romboutsia ilealis</name>
    <dbReference type="NCBI Taxonomy" id="1115758"/>
    <lineage>
        <taxon>Bacteria</taxon>
        <taxon>Bacillati</taxon>
        <taxon>Bacillota</taxon>
        <taxon>Clostridia</taxon>
        <taxon>Peptostreptococcales</taxon>
        <taxon>Peptostreptococcaceae</taxon>
        <taxon>Romboutsia</taxon>
    </lineage>
</organism>
<dbReference type="Proteomes" id="UP000245622">
    <property type="component" value="Chromosome 1"/>
</dbReference>
<dbReference type="GeneID" id="82205905"/>
<sequence length="170" mass="19291">MKNRKGYILIESVITLSIIMILSSIIYSIVHLSINIKSNIEDKIELQQQAMEITNYIDELIGNSKGIIGITSKEEINNFLSVTSIKCKYNDSSNKLQDKEIKFVPSSNKLFIKDVTASSGYEIGDYVDKILISKENSDKIIDIKLNLSKNKQVYETKFTIDIINFNGEDI</sequence>
<keyword evidence="1" id="KW-0472">Membrane</keyword>
<name>A0A1V1I2N8_9FIRM</name>
<reference evidence="2 3" key="1">
    <citation type="submission" date="2014-04" db="EMBL/GenBank/DDBJ databases">
        <authorList>
            <person name="Hornung B.V."/>
        </authorList>
    </citation>
    <scope>NUCLEOTIDE SEQUENCE [LARGE SCALE GENOMIC DNA]</scope>
    <source>
        <strain evidence="2 3">CRIB</strain>
    </source>
</reference>
<evidence type="ECO:0000313" key="3">
    <source>
        <dbReference type="Proteomes" id="UP000245622"/>
    </source>
</evidence>
<feature type="transmembrane region" description="Helical" evidence="1">
    <location>
        <begin position="7"/>
        <end position="30"/>
    </location>
</feature>
<proteinExistence type="predicted"/>